<feature type="domain" description="PilZ" evidence="1">
    <location>
        <begin position="101"/>
        <end position="210"/>
    </location>
</feature>
<dbReference type="Gene3D" id="2.40.10.220">
    <property type="entry name" value="predicted glycosyltransferase like domains"/>
    <property type="match status" value="1"/>
</dbReference>
<accession>A0ABU5CI89</accession>
<proteinExistence type="predicted"/>
<gene>
    <name evidence="3" type="ORF">P5G51_010035</name>
</gene>
<dbReference type="RefSeq" id="WP_306065127.1">
    <property type="nucleotide sequence ID" value="NZ_JAROCA020000001.1"/>
</dbReference>
<dbReference type="InterPro" id="IPR009875">
    <property type="entry name" value="PilZ_domain"/>
</dbReference>
<dbReference type="SUPFAM" id="SSF141371">
    <property type="entry name" value="PilZ domain-like"/>
    <property type="match status" value="1"/>
</dbReference>
<keyword evidence="3" id="KW-0282">Flagellum</keyword>
<dbReference type="EMBL" id="JAROCA020000001">
    <property type="protein sequence ID" value="MDY0405686.1"/>
    <property type="molecule type" value="Genomic_DNA"/>
</dbReference>
<evidence type="ECO:0000259" key="1">
    <source>
        <dbReference type="Pfam" id="PF07238"/>
    </source>
</evidence>
<dbReference type="Proteomes" id="UP001228376">
    <property type="component" value="Unassembled WGS sequence"/>
</dbReference>
<keyword evidence="3" id="KW-0969">Cilium</keyword>
<dbReference type="InterPro" id="IPR009926">
    <property type="entry name" value="T3SS_YcgR_PilZN"/>
</dbReference>
<protein>
    <submittedName>
        <fullName evidence="3">Flagellar brake domain-containing protein</fullName>
    </submittedName>
</protein>
<organism evidence="3 4">
    <name type="scientific">Tigheibacillus jepli</name>
    <dbReference type="NCBI Taxonomy" id="3035914"/>
    <lineage>
        <taxon>Bacteria</taxon>
        <taxon>Bacillati</taxon>
        <taxon>Bacillota</taxon>
        <taxon>Bacilli</taxon>
        <taxon>Bacillales</taxon>
        <taxon>Bacillaceae</taxon>
        <taxon>Tigheibacillus</taxon>
    </lineage>
</organism>
<evidence type="ECO:0000259" key="2">
    <source>
        <dbReference type="Pfam" id="PF12945"/>
    </source>
</evidence>
<evidence type="ECO:0000313" key="3">
    <source>
        <dbReference type="EMBL" id="MDY0405686.1"/>
    </source>
</evidence>
<keyword evidence="4" id="KW-1185">Reference proteome</keyword>
<keyword evidence="3" id="KW-0966">Cell projection</keyword>
<sequence length="221" mass="25449">MNIEIGQFMDLEQRQKNSRNTIKYKSKVIDVFENCIYLAYPIQQSNGKTKIFPLGTRFSVSFIDKNEEIYQFHTEIIKKRTKPIPGIMIAIPEDDKLNRIQRRKFARLEIVVDVAVHSEDGSFLPFTTVTADFSGGGIAFIIPRNIDVHHGPVTIWMSLPYTDGNIVHLKLQGDIVRVADGTKGGIRTASVAFKNLTKKEEQTIIRYCFEKQREERRKELM</sequence>
<dbReference type="Pfam" id="PF07238">
    <property type="entry name" value="PilZ"/>
    <property type="match status" value="1"/>
</dbReference>
<name>A0ABU5CI89_9BACI</name>
<dbReference type="Pfam" id="PF12945">
    <property type="entry name" value="PilZNR"/>
    <property type="match status" value="1"/>
</dbReference>
<reference evidence="3 4" key="1">
    <citation type="submission" date="2023-10" db="EMBL/GenBank/DDBJ databases">
        <title>179-bfca-hs.</title>
        <authorList>
            <person name="Miliotis G."/>
            <person name="Sengupta P."/>
            <person name="Hameed A."/>
            <person name="Chuvochina M."/>
            <person name="Mcdonagh F."/>
            <person name="Simpson A.C."/>
            <person name="Singh N.K."/>
            <person name="Rekha P.D."/>
            <person name="Raman K."/>
            <person name="Hugenholtz P."/>
            <person name="Venkateswaran K."/>
        </authorList>
    </citation>
    <scope>NUCLEOTIDE SEQUENCE [LARGE SCALE GENOMIC DNA]</scope>
    <source>
        <strain evidence="3 4">179-BFC-A-HS</strain>
    </source>
</reference>
<comment type="caution">
    <text evidence="3">The sequence shown here is derived from an EMBL/GenBank/DDBJ whole genome shotgun (WGS) entry which is preliminary data.</text>
</comment>
<feature type="domain" description="Type III secretion system flagellar brake protein YcgR PilZN" evidence="2">
    <location>
        <begin position="4"/>
        <end position="92"/>
    </location>
</feature>
<evidence type="ECO:0000313" key="4">
    <source>
        <dbReference type="Proteomes" id="UP001228376"/>
    </source>
</evidence>